<dbReference type="RefSeq" id="WP_067089529.1">
    <property type="nucleotide sequence ID" value="NZ_LWMV01000072.1"/>
</dbReference>
<dbReference type="InterPro" id="IPR005843">
    <property type="entry name" value="A-D-PHexomutase_C"/>
</dbReference>
<comment type="caution">
    <text evidence="12">The sequence shown here is derived from an EMBL/GenBank/DDBJ whole genome shotgun (WGS) entry which is preliminary data.</text>
</comment>
<reference evidence="12 13" key="1">
    <citation type="submission" date="2016-04" db="EMBL/GenBank/DDBJ databases">
        <title>Genome sequence of Methanobrevibacter curvatus DSM 11111.</title>
        <authorList>
            <person name="Poehlein A."/>
            <person name="Seedorf H."/>
            <person name="Daniel R."/>
        </authorList>
    </citation>
    <scope>NUCLEOTIDE SEQUENCE [LARGE SCALE GENOMIC DNA]</scope>
    <source>
        <strain evidence="12 13">DSM 11111</strain>
    </source>
</reference>
<evidence type="ECO:0000256" key="5">
    <source>
        <dbReference type="ARBA" id="ARBA00022842"/>
    </source>
</evidence>
<dbReference type="AlphaFoldDB" id="A0A166CN41"/>
<dbReference type="FunFam" id="3.40.120.10:FF:000001">
    <property type="entry name" value="Phosphoglucosamine mutase"/>
    <property type="match status" value="1"/>
</dbReference>
<evidence type="ECO:0000256" key="2">
    <source>
        <dbReference type="ARBA" id="ARBA00010231"/>
    </source>
</evidence>
<dbReference type="Proteomes" id="UP000077245">
    <property type="component" value="Unassembled WGS sequence"/>
</dbReference>
<dbReference type="Pfam" id="PF02879">
    <property type="entry name" value="PGM_PMM_II"/>
    <property type="match status" value="1"/>
</dbReference>
<evidence type="ECO:0000256" key="3">
    <source>
        <dbReference type="ARBA" id="ARBA00022553"/>
    </source>
</evidence>
<protein>
    <submittedName>
        <fullName evidence="12">Phosphoglucosamine mutase</fullName>
        <ecNumber evidence="12">5.4.2.10</ecNumber>
    </submittedName>
</protein>
<keyword evidence="13" id="KW-1185">Reference proteome</keyword>
<dbReference type="EMBL" id="LWMV01000072">
    <property type="protein sequence ID" value="KZX14684.1"/>
    <property type="molecule type" value="Genomic_DNA"/>
</dbReference>
<dbReference type="EC" id="5.4.2.10" evidence="12"/>
<dbReference type="GO" id="GO:0000287">
    <property type="term" value="F:magnesium ion binding"/>
    <property type="evidence" value="ECO:0007669"/>
    <property type="project" value="InterPro"/>
</dbReference>
<dbReference type="SUPFAM" id="SSF55957">
    <property type="entry name" value="Phosphoglucomutase, C-terminal domain"/>
    <property type="match status" value="1"/>
</dbReference>
<dbReference type="Pfam" id="PF02878">
    <property type="entry name" value="PGM_PMM_I"/>
    <property type="match status" value="1"/>
</dbReference>
<evidence type="ECO:0000313" key="12">
    <source>
        <dbReference type="EMBL" id="KZX14684.1"/>
    </source>
</evidence>
<dbReference type="Pfam" id="PF00408">
    <property type="entry name" value="PGM_PMM_IV"/>
    <property type="match status" value="1"/>
</dbReference>
<name>A0A166CN41_9EURY</name>
<dbReference type="PANTHER" id="PTHR43771:SF1">
    <property type="entry name" value="PHOSPHOMANNOMUTASE"/>
    <property type="match status" value="1"/>
</dbReference>
<comment type="similarity">
    <text evidence="2 7">Belongs to the phosphohexose mutase family.</text>
</comment>
<dbReference type="InterPro" id="IPR024086">
    <property type="entry name" value="GlmM_arc-type"/>
</dbReference>
<dbReference type="InterPro" id="IPR005845">
    <property type="entry name" value="A-D-PHexomutase_a/b/a-II"/>
</dbReference>
<evidence type="ECO:0000256" key="4">
    <source>
        <dbReference type="ARBA" id="ARBA00022723"/>
    </source>
</evidence>
<dbReference type="STRING" id="49547.MBCUR_03950"/>
<evidence type="ECO:0000259" key="10">
    <source>
        <dbReference type="Pfam" id="PF02879"/>
    </source>
</evidence>
<feature type="domain" description="Alpha-D-phosphohexomutase alpha/beta/alpha" evidence="9">
    <location>
        <begin position="4"/>
        <end position="134"/>
    </location>
</feature>
<dbReference type="NCBIfam" id="TIGR03990">
    <property type="entry name" value="Arch_GlmM"/>
    <property type="match status" value="1"/>
</dbReference>
<dbReference type="InterPro" id="IPR036900">
    <property type="entry name" value="A-D-PHexomutase_C_sf"/>
</dbReference>
<dbReference type="PROSITE" id="PS00710">
    <property type="entry name" value="PGM_PMM"/>
    <property type="match status" value="1"/>
</dbReference>
<comment type="cofactor">
    <cofactor evidence="1">
        <name>Mg(2+)</name>
        <dbReference type="ChEBI" id="CHEBI:18420"/>
    </cofactor>
</comment>
<dbReference type="GO" id="GO:0008966">
    <property type="term" value="F:phosphoglucosamine mutase activity"/>
    <property type="evidence" value="ECO:0007669"/>
    <property type="project" value="UniProtKB-EC"/>
</dbReference>
<organism evidence="12 13">
    <name type="scientific">Methanobrevibacter curvatus</name>
    <dbReference type="NCBI Taxonomy" id="49547"/>
    <lineage>
        <taxon>Archaea</taxon>
        <taxon>Methanobacteriati</taxon>
        <taxon>Methanobacteriota</taxon>
        <taxon>Methanomada group</taxon>
        <taxon>Methanobacteria</taxon>
        <taxon>Methanobacteriales</taxon>
        <taxon>Methanobacteriaceae</taxon>
        <taxon>Methanobrevibacter</taxon>
    </lineage>
</organism>
<proteinExistence type="inferred from homology"/>
<evidence type="ECO:0000256" key="6">
    <source>
        <dbReference type="ARBA" id="ARBA00023235"/>
    </source>
</evidence>
<evidence type="ECO:0000259" key="8">
    <source>
        <dbReference type="Pfam" id="PF00408"/>
    </source>
</evidence>
<dbReference type="InterPro" id="IPR016055">
    <property type="entry name" value="A-D-PHexomutase_a/b/a-I/II/III"/>
</dbReference>
<evidence type="ECO:0000256" key="1">
    <source>
        <dbReference type="ARBA" id="ARBA00001946"/>
    </source>
</evidence>
<dbReference type="InterPro" id="IPR005841">
    <property type="entry name" value="Alpha-D-phosphohexomutase_SF"/>
</dbReference>
<dbReference type="InterPro" id="IPR016066">
    <property type="entry name" value="A-D-PHexomutase_CS"/>
</dbReference>
<dbReference type="SUPFAM" id="SSF53738">
    <property type="entry name" value="Phosphoglucomutase, first 3 domains"/>
    <property type="match status" value="3"/>
</dbReference>
<keyword evidence="6 12" id="KW-0413">Isomerase</keyword>
<dbReference type="InterPro" id="IPR005844">
    <property type="entry name" value="A-D-PHexomutase_a/b/a-I"/>
</dbReference>
<dbReference type="CDD" id="cd03087">
    <property type="entry name" value="PGM_like1"/>
    <property type="match status" value="1"/>
</dbReference>
<sequence>MKKKLFGTSGIRGHFPEDVNGILAINIGKAIGTYLGGKGDVVVGYDPRTSNKVLDNGISSGLIETGCNVIKLGMVPTGLTGFATEMLNCSCGIMITASHNPSTDNGVKIWNKNGMAFTSSQEDEIEEIYNSNSFITPSWNNVGKIYHNNEIIKDYIDKLLSLVKIKKGLKVLIDSASGAGSELSPIIFRMAGCEVITLNSQVDGFFPGRKAEPNKNNLGDLMQLVPILNADLGIAHDGDADRMITVDENGEISDFDKLLGLISKEMVIKTGDTIVTTVDAGLAIDEAVGSRGKIFRSEVGDVHVAELMEKENASFGGEPSGTWIHPEFSMCPDGILSGLKIAEIVSKKGKLSQLLNEIPSYPNERVKLPCSKEEKVLIMDEVKKSIKNEFNDIIEVSTIDGLRLTFKDGSWVLIRPSGTEDYFRITLEGKTQERADFIQKTSENFINNLIH</sequence>
<gene>
    <name evidence="12" type="primary">glmM_1</name>
    <name evidence="12" type="ORF">MBCUR_03950</name>
</gene>
<evidence type="ECO:0000259" key="11">
    <source>
        <dbReference type="Pfam" id="PF02880"/>
    </source>
</evidence>
<dbReference type="Gene3D" id="3.30.310.50">
    <property type="entry name" value="Alpha-D-phosphohexomutase, C-terminal domain"/>
    <property type="match status" value="1"/>
</dbReference>
<keyword evidence="3" id="KW-0597">Phosphoprotein</keyword>
<evidence type="ECO:0000259" key="9">
    <source>
        <dbReference type="Pfam" id="PF02878"/>
    </source>
</evidence>
<dbReference type="PRINTS" id="PR00509">
    <property type="entry name" value="PGMPMM"/>
</dbReference>
<dbReference type="PANTHER" id="PTHR43771">
    <property type="entry name" value="PHOSPHOMANNOMUTASE"/>
    <property type="match status" value="1"/>
</dbReference>
<feature type="domain" description="Alpha-D-phosphohexomutase alpha/beta/alpha" evidence="11">
    <location>
        <begin position="256"/>
        <end position="358"/>
    </location>
</feature>
<feature type="domain" description="Alpha-D-phosphohexomutase alpha/beta/alpha" evidence="10">
    <location>
        <begin position="153"/>
        <end position="250"/>
    </location>
</feature>
<dbReference type="PATRIC" id="fig|49547.3.peg.410"/>
<dbReference type="Pfam" id="PF02880">
    <property type="entry name" value="PGM_PMM_III"/>
    <property type="match status" value="1"/>
</dbReference>
<dbReference type="GO" id="GO:0005975">
    <property type="term" value="P:carbohydrate metabolic process"/>
    <property type="evidence" value="ECO:0007669"/>
    <property type="project" value="InterPro"/>
</dbReference>
<keyword evidence="5 7" id="KW-0460">Magnesium</keyword>
<evidence type="ECO:0000313" key="13">
    <source>
        <dbReference type="Proteomes" id="UP000077245"/>
    </source>
</evidence>
<evidence type="ECO:0000256" key="7">
    <source>
        <dbReference type="RuleBase" id="RU004326"/>
    </source>
</evidence>
<dbReference type="OrthoDB" id="10363at2157"/>
<accession>A0A166CN41</accession>
<feature type="domain" description="Alpha-D-phosphohexomutase C-terminal" evidence="8">
    <location>
        <begin position="367"/>
        <end position="437"/>
    </location>
</feature>
<dbReference type="Gene3D" id="3.40.120.10">
    <property type="entry name" value="Alpha-D-Glucose-1,6-Bisphosphate, subunit A, domain 3"/>
    <property type="match status" value="3"/>
</dbReference>
<keyword evidence="4 7" id="KW-0479">Metal-binding</keyword>
<dbReference type="InterPro" id="IPR005846">
    <property type="entry name" value="A-D-PHexomutase_a/b/a-III"/>
</dbReference>